<evidence type="ECO:0000313" key="1">
    <source>
        <dbReference type="EMBL" id="NAW65051.1"/>
    </source>
</evidence>
<organism evidence="1 2">
    <name type="scientific">Photobacterium halotolerans</name>
    <dbReference type="NCBI Taxonomy" id="265726"/>
    <lineage>
        <taxon>Bacteria</taxon>
        <taxon>Pseudomonadati</taxon>
        <taxon>Pseudomonadota</taxon>
        <taxon>Gammaproteobacteria</taxon>
        <taxon>Vibrionales</taxon>
        <taxon>Vibrionaceae</taxon>
        <taxon>Photobacterium</taxon>
    </lineage>
</organism>
<sequence length="246" mass="26920">MKQQCYNSDEYAEIDLAVTGLVCYSYELSQKHFKDPSIQHNFQRQYSQMGLYLIHKYNNGEIEKESLIDKIKEESQNLFEQSSAIAKYGIGLAAGFAQIYGSVGICVGGSAETIGAACYFVGAPLVLHGFNNVYENGASLINLGANNNTVGYLKRDYRTAANLMGYDDSAGDIAYGVVDLTLSAYGLINQVRSYDYIVEGAKQFNLFRALADDYVKGMKSMGPVALGTEIVADLITMKGVYDSADN</sequence>
<proteinExistence type="predicted"/>
<reference evidence="1 2" key="1">
    <citation type="submission" date="2017-05" db="EMBL/GenBank/DDBJ databases">
        <title>High clonality and local adaptation shapes Vibrionaceae linages within an endangered oasis.</title>
        <authorList>
            <person name="Vazquez-Rosas-Landa M."/>
        </authorList>
    </citation>
    <scope>NUCLEOTIDE SEQUENCE [LARGE SCALE GENOMIC DNA]</scope>
    <source>
        <strain evidence="1 2">P46_P4S1P180</strain>
    </source>
</reference>
<gene>
    <name evidence="1" type="ORF">CAG72_07455</name>
</gene>
<dbReference type="RefSeq" id="WP_161443951.1">
    <property type="nucleotide sequence ID" value="NZ_WXWW01000113.1"/>
</dbReference>
<dbReference type="AlphaFoldDB" id="A0A7X4WAC5"/>
<protein>
    <submittedName>
        <fullName evidence="1">DUF4225 domain-containing protein</fullName>
    </submittedName>
</protein>
<comment type="caution">
    <text evidence="1">The sequence shown here is derived from an EMBL/GenBank/DDBJ whole genome shotgun (WGS) entry which is preliminary data.</text>
</comment>
<evidence type="ECO:0000313" key="2">
    <source>
        <dbReference type="Proteomes" id="UP000465712"/>
    </source>
</evidence>
<dbReference type="Pfam" id="PF13988">
    <property type="entry name" value="DUF4225"/>
    <property type="match status" value="1"/>
</dbReference>
<dbReference type="EMBL" id="WXWW01000113">
    <property type="protein sequence ID" value="NAW65051.1"/>
    <property type="molecule type" value="Genomic_DNA"/>
</dbReference>
<dbReference type="Proteomes" id="UP000465712">
    <property type="component" value="Unassembled WGS sequence"/>
</dbReference>
<dbReference type="InterPro" id="IPR025320">
    <property type="entry name" value="DUF4225"/>
</dbReference>
<name>A0A7X4WAC5_9GAMM</name>
<accession>A0A7X4WAC5</accession>